<keyword evidence="1" id="KW-1133">Transmembrane helix</keyword>
<dbReference type="Proteomes" id="UP000271162">
    <property type="component" value="Unassembled WGS sequence"/>
</dbReference>
<dbReference type="AlphaFoldDB" id="A0A0N4YJW3"/>
<proteinExistence type="predicted"/>
<protein>
    <submittedName>
        <fullName evidence="4">RSN1_7TM domain-containing protein</fullName>
    </submittedName>
</protein>
<keyword evidence="1" id="KW-0812">Transmembrane</keyword>
<dbReference type="EMBL" id="UYSL01022666">
    <property type="protein sequence ID" value="VDL80898.1"/>
    <property type="molecule type" value="Genomic_DNA"/>
</dbReference>
<dbReference type="WBParaSite" id="NBR_0001728301-mRNA-1">
    <property type="protein sequence ID" value="NBR_0001728301-mRNA-1"/>
    <property type="gene ID" value="NBR_0001728301"/>
</dbReference>
<reference evidence="4" key="1">
    <citation type="submission" date="2017-02" db="UniProtKB">
        <authorList>
            <consortium name="WormBaseParasite"/>
        </authorList>
    </citation>
    <scope>IDENTIFICATION</scope>
</reference>
<evidence type="ECO:0000313" key="3">
    <source>
        <dbReference type="Proteomes" id="UP000271162"/>
    </source>
</evidence>
<evidence type="ECO:0000256" key="1">
    <source>
        <dbReference type="SAM" id="Phobius"/>
    </source>
</evidence>
<keyword evidence="3" id="KW-1185">Reference proteome</keyword>
<evidence type="ECO:0000313" key="4">
    <source>
        <dbReference type="WBParaSite" id="NBR_0001728301-mRNA-1"/>
    </source>
</evidence>
<sequence>MGPSAAPLNVTDVTELLQGAVERTVKDNPPEPIFSDYLEMTSLVLMFIIGAPLNLAAYTQFIIIFRLLMITEQRPIRVPYIESARIARKTFNIERG</sequence>
<reference evidence="2 3" key="2">
    <citation type="submission" date="2018-11" db="EMBL/GenBank/DDBJ databases">
        <authorList>
            <consortium name="Pathogen Informatics"/>
        </authorList>
    </citation>
    <scope>NUCLEOTIDE SEQUENCE [LARGE SCALE GENOMIC DNA]</scope>
</reference>
<evidence type="ECO:0000313" key="2">
    <source>
        <dbReference type="EMBL" id="VDL80898.1"/>
    </source>
</evidence>
<organism evidence="4">
    <name type="scientific">Nippostrongylus brasiliensis</name>
    <name type="common">Rat hookworm</name>
    <dbReference type="NCBI Taxonomy" id="27835"/>
    <lineage>
        <taxon>Eukaryota</taxon>
        <taxon>Metazoa</taxon>
        <taxon>Ecdysozoa</taxon>
        <taxon>Nematoda</taxon>
        <taxon>Chromadorea</taxon>
        <taxon>Rhabditida</taxon>
        <taxon>Rhabditina</taxon>
        <taxon>Rhabditomorpha</taxon>
        <taxon>Strongyloidea</taxon>
        <taxon>Heligmosomidae</taxon>
        <taxon>Nippostrongylus</taxon>
    </lineage>
</organism>
<feature type="transmembrane region" description="Helical" evidence="1">
    <location>
        <begin position="43"/>
        <end position="68"/>
    </location>
</feature>
<accession>A0A0N4YJW3</accession>
<name>A0A0N4YJW3_NIPBR</name>
<dbReference type="STRING" id="27835.A0A0N4YJW3"/>
<gene>
    <name evidence="2" type="ORF">NBR_LOCUS17284</name>
</gene>
<keyword evidence="1" id="KW-0472">Membrane</keyword>